<accession>A0A371IRM5</accession>
<dbReference type="CDD" id="cd04335">
    <property type="entry name" value="PrdX_deacylase"/>
    <property type="match status" value="1"/>
</dbReference>
<dbReference type="RefSeq" id="WP_095406782.1">
    <property type="nucleotide sequence ID" value="NZ_NOJZ02000018.1"/>
</dbReference>
<sequence>MIGTDEQKIYDLLKELQIEYTRYEHKPVYTIDEIKELNLNVPGIQLKNLFIRNKKGNEHYLVIVEETKKVNLKELSKKIGTSSLSFASEERLFKYLGVASGSVTPFGLINDTKKCVKVFLDREILNSDKVSFHPNVNTATVLISSLDFEKYLKSCQNEFSFIEIN</sequence>
<dbReference type="GO" id="GO:0004812">
    <property type="term" value="F:aminoacyl-tRNA ligase activity"/>
    <property type="evidence" value="ECO:0007669"/>
    <property type="project" value="UniProtKB-KW"/>
</dbReference>
<evidence type="ECO:0000313" key="4">
    <source>
        <dbReference type="Proteomes" id="UP000243494"/>
    </source>
</evidence>
<keyword evidence="4" id="KW-1185">Reference proteome</keyword>
<dbReference type="AlphaFoldDB" id="A0A371IRM5"/>
<evidence type="ECO:0000313" key="3">
    <source>
        <dbReference type="EMBL" id="RDY23129.1"/>
    </source>
</evidence>
<organism evidence="3 4">
    <name type="scientific">Romboutsia maritimum</name>
    <dbReference type="NCBI Taxonomy" id="2020948"/>
    <lineage>
        <taxon>Bacteria</taxon>
        <taxon>Bacillati</taxon>
        <taxon>Bacillota</taxon>
        <taxon>Clostridia</taxon>
        <taxon>Peptostreptococcales</taxon>
        <taxon>Peptostreptococcaceae</taxon>
        <taxon>Romboutsia</taxon>
    </lineage>
</organism>
<dbReference type="Proteomes" id="UP000243494">
    <property type="component" value="Unassembled WGS sequence"/>
</dbReference>
<proteinExistence type="inferred from homology"/>
<keyword evidence="3" id="KW-0030">Aminoacyl-tRNA synthetase</keyword>
<keyword evidence="3" id="KW-0436">Ligase</keyword>
<dbReference type="Gene3D" id="3.90.960.10">
    <property type="entry name" value="YbaK/aminoacyl-tRNA synthetase-associated domain"/>
    <property type="match status" value="1"/>
</dbReference>
<dbReference type="PANTHER" id="PTHR31423:SF3">
    <property type="entry name" value="PROLYL-TRNA SYNTHETASE ASSOCIATED DOMAIN-CONTAINING PROTEIN 1-RELATED"/>
    <property type="match status" value="1"/>
</dbReference>
<dbReference type="InterPro" id="IPR007214">
    <property type="entry name" value="YbaK/aa-tRNA-synth-assoc-dom"/>
</dbReference>
<comment type="caution">
    <text evidence="3">The sequence shown here is derived from an EMBL/GenBank/DDBJ whole genome shotgun (WGS) entry which is preliminary data.</text>
</comment>
<reference evidence="3 4" key="1">
    <citation type="journal article" date="2017" name="Genome Announc.">
        <title>Draft Genome Sequence of Romboutsia maritimum sp. nov. Strain CCRI-22766(T), Isolated from Coastal Estuarine Mud.</title>
        <authorList>
            <person name="Maheux A.F."/>
            <person name="Boudreau D.K."/>
            <person name="Berube E."/>
            <person name="Boissinot M."/>
            <person name="Raymond F."/>
            <person name="Brodeur S."/>
            <person name="Corbeil J."/>
            <person name="Brightwell G."/>
            <person name="Broda D."/>
            <person name="Omar R.F."/>
            <person name="Bergeron M.G."/>
        </authorList>
    </citation>
    <scope>NUCLEOTIDE SEQUENCE [LARGE SCALE GENOMIC DNA]</scope>
    <source>
        <strain evidence="3 4">CCRI-22766</strain>
    </source>
</reference>
<comment type="similarity">
    <text evidence="1">Belongs to the PRORSD1 family.</text>
</comment>
<dbReference type="InterPro" id="IPR036754">
    <property type="entry name" value="YbaK/aa-tRNA-synt-asso_dom_sf"/>
</dbReference>
<protein>
    <submittedName>
        <fullName evidence="3">Prolyl-tRNA synthetase associated domain-containing protein</fullName>
    </submittedName>
</protein>
<dbReference type="Pfam" id="PF04073">
    <property type="entry name" value="tRNA_edit"/>
    <property type="match status" value="1"/>
</dbReference>
<dbReference type="EMBL" id="NOJZ02000018">
    <property type="protein sequence ID" value="RDY23129.1"/>
    <property type="molecule type" value="Genomic_DNA"/>
</dbReference>
<dbReference type="GO" id="GO:0002161">
    <property type="term" value="F:aminoacyl-tRNA deacylase activity"/>
    <property type="evidence" value="ECO:0007669"/>
    <property type="project" value="InterPro"/>
</dbReference>
<dbReference type="OrthoDB" id="9798587at2"/>
<dbReference type="SUPFAM" id="SSF55826">
    <property type="entry name" value="YbaK/ProRS associated domain"/>
    <property type="match status" value="1"/>
</dbReference>
<evidence type="ECO:0000256" key="1">
    <source>
        <dbReference type="ARBA" id="ARBA00010201"/>
    </source>
</evidence>
<name>A0A371IRM5_9FIRM</name>
<feature type="domain" description="YbaK/aminoacyl-tRNA synthetase-associated" evidence="2">
    <location>
        <begin position="25"/>
        <end position="150"/>
    </location>
</feature>
<gene>
    <name evidence="3" type="ORF">CHF27_009810</name>
</gene>
<dbReference type="PANTHER" id="PTHR31423">
    <property type="entry name" value="YBAK DOMAIN-CONTAINING PROTEIN"/>
    <property type="match status" value="1"/>
</dbReference>
<dbReference type="FunFam" id="3.90.960.10:FF:000005">
    <property type="entry name" value="Putative prolyl-tRNA synthetase"/>
    <property type="match status" value="1"/>
</dbReference>
<evidence type="ECO:0000259" key="2">
    <source>
        <dbReference type="Pfam" id="PF04073"/>
    </source>
</evidence>
<dbReference type="InterPro" id="IPR040285">
    <property type="entry name" value="ProX/PRXD1"/>
</dbReference>